<evidence type="ECO:0000313" key="7">
    <source>
        <dbReference type="EMBL" id="RAI31011.1"/>
    </source>
</evidence>
<feature type="non-terminal residue" evidence="7">
    <location>
        <position position="81"/>
    </location>
</feature>
<comment type="subcellular location">
    <subcellularLocation>
        <location evidence="1">Cell membrane</location>
        <topology evidence="1">Multi-pass membrane protein</topology>
    </subcellularLocation>
</comment>
<accession>A0A327JYA5</accession>
<keyword evidence="3 5" id="KW-1133">Transmembrane helix</keyword>
<evidence type="ECO:0000313" key="8">
    <source>
        <dbReference type="Proteomes" id="UP000249130"/>
    </source>
</evidence>
<dbReference type="Gene3D" id="1.10.3720.10">
    <property type="entry name" value="MetI-like"/>
    <property type="match status" value="1"/>
</dbReference>
<reference evidence="7 8" key="1">
    <citation type="submission" date="2017-07" db="EMBL/GenBank/DDBJ databases">
        <title>Draft Genome Sequences of Select Purple Nonsulfur Bacteria.</title>
        <authorList>
            <person name="Lasarre B."/>
            <person name="Mckinlay J.B."/>
        </authorList>
    </citation>
    <scope>NUCLEOTIDE SEQUENCE [LARGE SCALE GENOMIC DNA]</scope>
    <source>
        <strain evidence="7 8">DSM 5909</strain>
    </source>
</reference>
<dbReference type="PANTHER" id="PTHR42727:SF1">
    <property type="entry name" value="PHOSPHATE TRANSPORT SYSTEM PERMEASE"/>
    <property type="match status" value="1"/>
</dbReference>
<gene>
    <name evidence="7" type="ORF">CH341_32875</name>
</gene>
<evidence type="ECO:0000256" key="5">
    <source>
        <dbReference type="SAM" id="Phobius"/>
    </source>
</evidence>
<evidence type="ECO:0000256" key="1">
    <source>
        <dbReference type="ARBA" id="ARBA00004651"/>
    </source>
</evidence>
<evidence type="ECO:0000259" key="6">
    <source>
        <dbReference type="PROSITE" id="PS50928"/>
    </source>
</evidence>
<comment type="caution">
    <text evidence="7">The sequence shown here is derived from an EMBL/GenBank/DDBJ whole genome shotgun (WGS) entry which is preliminary data.</text>
</comment>
<evidence type="ECO:0000256" key="3">
    <source>
        <dbReference type="ARBA" id="ARBA00022989"/>
    </source>
</evidence>
<dbReference type="PROSITE" id="PS50928">
    <property type="entry name" value="ABC_TM1"/>
    <property type="match status" value="1"/>
</dbReference>
<name>A0A327JYA5_9BRAD</name>
<dbReference type="InterPro" id="IPR035906">
    <property type="entry name" value="MetI-like_sf"/>
</dbReference>
<feature type="transmembrane region" description="Helical" evidence="5">
    <location>
        <begin position="21"/>
        <end position="43"/>
    </location>
</feature>
<organism evidence="7 8">
    <name type="scientific">Rhodoplanes roseus</name>
    <dbReference type="NCBI Taxonomy" id="29409"/>
    <lineage>
        <taxon>Bacteria</taxon>
        <taxon>Pseudomonadati</taxon>
        <taxon>Pseudomonadota</taxon>
        <taxon>Alphaproteobacteria</taxon>
        <taxon>Hyphomicrobiales</taxon>
        <taxon>Nitrobacteraceae</taxon>
        <taxon>Rhodoplanes</taxon>
    </lineage>
</organism>
<sequence>LTVGPLLVDAFGGGGLFGVDWMQGASSVLTAGFVMGIMLIPFVSSLSDDIINAVPQAMRDGSLGLGATHSETVKQVILPAA</sequence>
<evidence type="ECO:0000256" key="2">
    <source>
        <dbReference type="ARBA" id="ARBA00022692"/>
    </source>
</evidence>
<dbReference type="OrthoDB" id="9785113at2"/>
<keyword evidence="2 5" id="KW-0812">Transmembrane</keyword>
<protein>
    <submittedName>
        <fullName evidence="7">Phosphate ABC transporter permease</fullName>
    </submittedName>
</protein>
<dbReference type="EMBL" id="NPEX01000960">
    <property type="protein sequence ID" value="RAI31011.1"/>
    <property type="molecule type" value="Genomic_DNA"/>
</dbReference>
<dbReference type="SUPFAM" id="SSF161098">
    <property type="entry name" value="MetI-like"/>
    <property type="match status" value="1"/>
</dbReference>
<feature type="non-terminal residue" evidence="7">
    <location>
        <position position="1"/>
    </location>
</feature>
<dbReference type="GO" id="GO:0005886">
    <property type="term" value="C:plasma membrane"/>
    <property type="evidence" value="ECO:0007669"/>
    <property type="project" value="UniProtKB-SubCell"/>
</dbReference>
<dbReference type="AlphaFoldDB" id="A0A327JYA5"/>
<dbReference type="Proteomes" id="UP000249130">
    <property type="component" value="Unassembled WGS sequence"/>
</dbReference>
<evidence type="ECO:0000256" key="4">
    <source>
        <dbReference type="ARBA" id="ARBA00023136"/>
    </source>
</evidence>
<dbReference type="PANTHER" id="PTHR42727">
    <property type="entry name" value="PHOSPHATE TRANSPORT SYSTEM PERMEASE PROTEIN"/>
    <property type="match status" value="1"/>
</dbReference>
<feature type="domain" description="ABC transmembrane type-1" evidence="6">
    <location>
        <begin position="1"/>
        <end position="81"/>
    </location>
</feature>
<proteinExistence type="predicted"/>
<keyword evidence="4 5" id="KW-0472">Membrane</keyword>
<keyword evidence="8" id="KW-1185">Reference proteome</keyword>
<dbReference type="InterPro" id="IPR000515">
    <property type="entry name" value="MetI-like"/>
</dbReference>
<dbReference type="GO" id="GO:0055085">
    <property type="term" value="P:transmembrane transport"/>
    <property type="evidence" value="ECO:0007669"/>
    <property type="project" value="InterPro"/>
</dbReference>